<evidence type="ECO:0000313" key="2">
    <source>
        <dbReference type="Proteomes" id="UP000091857"/>
    </source>
</evidence>
<protein>
    <submittedName>
        <fullName evidence="1">Uncharacterized protein</fullName>
    </submittedName>
</protein>
<reference evidence="2" key="1">
    <citation type="journal article" date="2016" name="Nat. Biotechnol.">
        <title>Sequencing wild and cultivated cassava and related species reveals extensive interspecific hybridization and genetic diversity.</title>
        <authorList>
            <person name="Bredeson J.V."/>
            <person name="Lyons J.B."/>
            <person name="Prochnik S.E."/>
            <person name="Wu G.A."/>
            <person name="Ha C.M."/>
            <person name="Edsinger-Gonzales E."/>
            <person name="Grimwood J."/>
            <person name="Schmutz J."/>
            <person name="Rabbi I.Y."/>
            <person name="Egesi C."/>
            <person name="Nauluvula P."/>
            <person name="Lebot V."/>
            <person name="Ndunguru J."/>
            <person name="Mkamilo G."/>
            <person name="Bart R.S."/>
            <person name="Setter T.L."/>
            <person name="Gleadow R.M."/>
            <person name="Kulakow P."/>
            <person name="Ferguson M.E."/>
            <person name="Rounsley S."/>
            <person name="Rokhsar D.S."/>
        </authorList>
    </citation>
    <scope>NUCLEOTIDE SEQUENCE [LARGE SCALE GENOMIC DNA]</scope>
    <source>
        <strain evidence="2">cv. AM560-2</strain>
    </source>
</reference>
<dbReference type="EMBL" id="CM004391">
    <property type="protein sequence ID" value="KAG8654542.1"/>
    <property type="molecule type" value="Genomic_DNA"/>
</dbReference>
<proteinExistence type="predicted"/>
<keyword evidence="2" id="KW-1185">Reference proteome</keyword>
<evidence type="ECO:0000313" key="1">
    <source>
        <dbReference type="EMBL" id="KAG8654542.1"/>
    </source>
</evidence>
<name>A0ACB7HP39_MANES</name>
<gene>
    <name evidence="1" type="ORF">MANES_05G144600v8</name>
</gene>
<organism evidence="1 2">
    <name type="scientific">Manihot esculenta</name>
    <name type="common">Cassava</name>
    <name type="synonym">Jatropha manihot</name>
    <dbReference type="NCBI Taxonomy" id="3983"/>
    <lineage>
        <taxon>Eukaryota</taxon>
        <taxon>Viridiplantae</taxon>
        <taxon>Streptophyta</taxon>
        <taxon>Embryophyta</taxon>
        <taxon>Tracheophyta</taxon>
        <taxon>Spermatophyta</taxon>
        <taxon>Magnoliopsida</taxon>
        <taxon>eudicotyledons</taxon>
        <taxon>Gunneridae</taxon>
        <taxon>Pentapetalae</taxon>
        <taxon>rosids</taxon>
        <taxon>fabids</taxon>
        <taxon>Malpighiales</taxon>
        <taxon>Euphorbiaceae</taxon>
        <taxon>Crotonoideae</taxon>
        <taxon>Manihoteae</taxon>
        <taxon>Manihot</taxon>
    </lineage>
</organism>
<sequence length="365" mass="40145">MKFLSWRSSSSFDFLVLVFMMSSFHVWTATALVKLPPNITVAAVLVFGDSIVDAGNNNNLQTLIKCNFPPYGMDFEGGIPSGRFCDGKIPSDLIAEELGIKDTVPAYLDPTVMSEDLITGVTFASGGAGYDPMTSQLVSVISLADQLELFKEYIEKVKGVVGEEKTKFILGNSLYLVVAGSDDLANTYFSLHARNLLYDLPAYTDLMANSASTFIQDLHNLGARRIAVFSAAPIGCLPSQRTLAGGFQRDCVENYNEAATLFNSKLSKNIDSLNNKLSDSKIVYVDVYNPLINLIQNPNKHGFQVSNRGCCGTGDLEVAILCNELVPITCANVSDYVFWDSYHPTERAYRVLVSQLLEMYVDKFF</sequence>
<dbReference type="Proteomes" id="UP000091857">
    <property type="component" value="Chromosome 5"/>
</dbReference>
<comment type="caution">
    <text evidence="1">The sequence shown here is derived from an EMBL/GenBank/DDBJ whole genome shotgun (WGS) entry which is preliminary data.</text>
</comment>
<accession>A0ACB7HP39</accession>